<evidence type="ECO:0000256" key="4">
    <source>
        <dbReference type="ARBA" id="ARBA00022741"/>
    </source>
</evidence>
<accession>A0ABQ5EVD4</accession>
<keyword evidence="10" id="KW-0812">Transmembrane</keyword>
<sequence length="348" mass="39716">MRKSGDNQEKHLKNVLIATLILGIFILLSIFIGIFIFSRQEKEQSWTEQLEEDHDFDFFSMLSFKEREIYDEILEATREFDEAFCIGKGRFGSVYKVDLPSFRIVAVKKLYSDSDMIDRDSFLNEVKALTTIKHRNIVSIYGYCSRGKNAFLVYEYLEGGDLYQLLKKEVAKTLDWIKRVNIIKDIANALSYMHHDCFPPIVHRDISSKNILLNSEYEAFISDFGTAKILNPNTANETAVAGTFGYMAPELSFSLKVTEKCDVYSFGVLAIELVKGEHPGDIITSLVYEKLGLKDLADRRLPFPVPEIQNVLTSIIIMAIKCLNANPEMRPTMYDVSQQISPICADCF</sequence>
<dbReference type="EMBL" id="BQNB010016701">
    <property type="protein sequence ID" value="GJT54759.1"/>
    <property type="molecule type" value="Genomic_DNA"/>
</dbReference>
<keyword evidence="13" id="KW-1185">Reference proteome</keyword>
<gene>
    <name evidence="12" type="ORF">Tco_0989813</name>
</gene>
<keyword evidence="4 9" id="KW-0547">Nucleotide-binding</keyword>
<dbReference type="InterPro" id="IPR008266">
    <property type="entry name" value="Tyr_kinase_AS"/>
</dbReference>
<dbReference type="InterPro" id="IPR017441">
    <property type="entry name" value="Protein_kinase_ATP_BS"/>
</dbReference>
<name>A0ABQ5EVD4_9ASTR</name>
<feature type="domain" description="Protein kinase" evidence="11">
    <location>
        <begin position="80"/>
        <end position="344"/>
    </location>
</feature>
<dbReference type="PROSITE" id="PS00107">
    <property type="entry name" value="PROTEIN_KINASE_ATP"/>
    <property type="match status" value="1"/>
</dbReference>
<keyword evidence="3" id="KW-0808">Transferase</keyword>
<dbReference type="InterPro" id="IPR000719">
    <property type="entry name" value="Prot_kinase_dom"/>
</dbReference>
<evidence type="ECO:0000256" key="6">
    <source>
        <dbReference type="ARBA" id="ARBA00022840"/>
    </source>
</evidence>
<evidence type="ECO:0000259" key="11">
    <source>
        <dbReference type="PROSITE" id="PS50011"/>
    </source>
</evidence>
<dbReference type="PANTHER" id="PTHR48005:SF95">
    <property type="entry name" value="PROTEIN KINASE DOMAIN-CONTAINING PROTEIN"/>
    <property type="match status" value="1"/>
</dbReference>
<dbReference type="PANTHER" id="PTHR48005">
    <property type="entry name" value="LEUCINE RICH REPEAT KINASE 2"/>
    <property type="match status" value="1"/>
</dbReference>
<comment type="caution">
    <text evidence="12">The sequence shown here is derived from an EMBL/GenBank/DDBJ whole genome shotgun (WGS) entry which is preliminary data.</text>
</comment>
<dbReference type="SUPFAM" id="SSF56112">
    <property type="entry name" value="Protein kinase-like (PK-like)"/>
    <property type="match status" value="1"/>
</dbReference>
<evidence type="ECO:0000256" key="3">
    <source>
        <dbReference type="ARBA" id="ARBA00022679"/>
    </source>
</evidence>
<evidence type="ECO:0000256" key="9">
    <source>
        <dbReference type="PROSITE-ProRule" id="PRU10141"/>
    </source>
</evidence>
<keyword evidence="10" id="KW-1133">Transmembrane helix</keyword>
<dbReference type="Gene3D" id="1.10.510.10">
    <property type="entry name" value="Transferase(Phosphotransferase) domain 1"/>
    <property type="match status" value="1"/>
</dbReference>
<reference evidence="12" key="1">
    <citation type="journal article" date="2022" name="Int. J. Mol. Sci.">
        <title>Draft Genome of Tanacetum Coccineum: Genomic Comparison of Closely Related Tanacetum-Family Plants.</title>
        <authorList>
            <person name="Yamashiro T."/>
            <person name="Shiraishi A."/>
            <person name="Nakayama K."/>
            <person name="Satake H."/>
        </authorList>
    </citation>
    <scope>NUCLEOTIDE SEQUENCE</scope>
</reference>
<dbReference type="EC" id="2.7.11.1" evidence="1"/>
<dbReference type="Pfam" id="PF00069">
    <property type="entry name" value="Pkinase"/>
    <property type="match status" value="1"/>
</dbReference>
<dbReference type="InterPro" id="IPR051420">
    <property type="entry name" value="Ser_Thr_Kinases_DiverseReg"/>
</dbReference>
<evidence type="ECO:0000256" key="8">
    <source>
        <dbReference type="ARBA" id="ARBA00048679"/>
    </source>
</evidence>
<dbReference type="Gene3D" id="3.30.200.20">
    <property type="entry name" value="Phosphorylase Kinase, domain 1"/>
    <property type="match status" value="1"/>
</dbReference>
<dbReference type="Proteomes" id="UP001151760">
    <property type="component" value="Unassembled WGS sequence"/>
</dbReference>
<keyword evidence="6 9" id="KW-0067">ATP-binding</keyword>
<evidence type="ECO:0000313" key="12">
    <source>
        <dbReference type="EMBL" id="GJT54759.1"/>
    </source>
</evidence>
<feature type="transmembrane region" description="Helical" evidence="10">
    <location>
        <begin position="12"/>
        <end position="37"/>
    </location>
</feature>
<dbReference type="PROSITE" id="PS00109">
    <property type="entry name" value="PROTEIN_KINASE_TYR"/>
    <property type="match status" value="1"/>
</dbReference>
<evidence type="ECO:0000313" key="13">
    <source>
        <dbReference type="Proteomes" id="UP001151760"/>
    </source>
</evidence>
<dbReference type="InterPro" id="IPR011009">
    <property type="entry name" value="Kinase-like_dom_sf"/>
</dbReference>
<feature type="binding site" evidence="9">
    <location>
        <position position="109"/>
    </location>
    <ligand>
        <name>ATP</name>
        <dbReference type="ChEBI" id="CHEBI:30616"/>
    </ligand>
</feature>
<evidence type="ECO:0000256" key="7">
    <source>
        <dbReference type="ARBA" id="ARBA00047899"/>
    </source>
</evidence>
<dbReference type="PROSITE" id="PS50011">
    <property type="entry name" value="PROTEIN_KINASE_DOM"/>
    <property type="match status" value="1"/>
</dbReference>
<evidence type="ECO:0000256" key="1">
    <source>
        <dbReference type="ARBA" id="ARBA00012513"/>
    </source>
</evidence>
<keyword evidence="2" id="KW-0723">Serine/threonine-protein kinase</keyword>
<proteinExistence type="predicted"/>
<evidence type="ECO:0000256" key="2">
    <source>
        <dbReference type="ARBA" id="ARBA00022527"/>
    </source>
</evidence>
<organism evidence="12 13">
    <name type="scientific">Tanacetum coccineum</name>
    <dbReference type="NCBI Taxonomy" id="301880"/>
    <lineage>
        <taxon>Eukaryota</taxon>
        <taxon>Viridiplantae</taxon>
        <taxon>Streptophyta</taxon>
        <taxon>Embryophyta</taxon>
        <taxon>Tracheophyta</taxon>
        <taxon>Spermatophyta</taxon>
        <taxon>Magnoliopsida</taxon>
        <taxon>eudicotyledons</taxon>
        <taxon>Gunneridae</taxon>
        <taxon>Pentapetalae</taxon>
        <taxon>asterids</taxon>
        <taxon>campanulids</taxon>
        <taxon>Asterales</taxon>
        <taxon>Asteraceae</taxon>
        <taxon>Asteroideae</taxon>
        <taxon>Anthemideae</taxon>
        <taxon>Anthemidinae</taxon>
        <taxon>Tanacetum</taxon>
    </lineage>
</organism>
<comment type="catalytic activity">
    <reaction evidence="8">
        <text>L-seryl-[protein] + ATP = O-phospho-L-seryl-[protein] + ADP + H(+)</text>
        <dbReference type="Rhea" id="RHEA:17989"/>
        <dbReference type="Rhea" id="RHEA-COMP:9863"/>
        <dbReference type="Rhea" id="RHEA-COMP:11604"/>
        <dbReference type="ChEBI" id="CHEBI:15378"/>
        <dbReference type="ChEBI" id="CHEBI:29999"/>
        <dbReference type="ChEBI" id="CHEBI:30616"/>
        <dbReference type="ChEBI" id="CHEBI:83421"/>
        <dbReference type="ChEBI" id="CHEBI:456216"/>
        <dbReference type="EC" id="2.7.11.1"/>
    </reaction>
</comment>
<keyword evidence="10" id="KW-0472">Membrane</keyword>
<comment type="catalytic activity">
    <reaction evidence="7">
        <text>L-threonyl-[protein] + ATP = O-phospho-L-threonyl-[protein] + ADP + H(+)</text>
        <dbReference type="Rhea" id="RHEA:46608"/>
        <dbReference type="Rhea" id="RHEA-COMP:11060"/>
        <dbReference type="Rhea" id="RHEA-COMP:11605"/>
        <dbReference type="ChEBI" id="CHEBI:15378"/>
        <dbReference type="ChEBI" id="CHEBI:30013"/>
        <dbReference type="ChEBI" id="CHEBI:30616"/>
        <dbReference type="ChEBI" id="CHEBI:61977"/>
        <dbReference type="ChEBI" id="CHEBI:456216"/>
        <dbReference type="EC" id="2.7.11.1"/>
    </reaction>
</comment>
<evidence type="ECO:0000256" key="5">
    <source>
        <dbReference type="ARBA" id="ARBA00022777"/>
    </source>
</evidence>
<keyword evidence="5" id="KW-0418">Kinase</keyword>
<reference evidence="12" key="2">
    <citation type="submission" date="2022-01" db="EMBL/GenBank/DDBJ databases">
        <authorList>
            <person name="Yamashiro T."/>
            <person name="Shiraishi A."/>
            <person name="Satake H."/>
            <person name="Nakayama K."/>
        </authorList>
    </citation>
    <scope>NUCLEOTIDE SEQUENCE</scope>
</reference>
<protein>
    <recommendedName>
        <fullName evidence="1">non-specific serine/threonine protein kinase</fullName>
        <ecNumber evidence="1">2.7.11.1</ecNumber>
    </recommendedName>
</protein>
<evidence type="ECO:0000256" key="10">
    <source>
        <dbReference type="SAM" id="Phobius"/>
    </source>
</evidence>